<dbReference type="PROSITE" id="PS00785">
    <property type="entry name" value="5_NUCLEOTIDASE_1"/>
    <property type="match status" value="1"/>
</dbReference>
<dbReference type="PANTHER" id="PTHR11575">
    <property type="entry name" value="5'-NUCLEOTIDASE-RELATED"/>
    <property type="match status" value="1"/>
</dbReference>
<dbReference type="GO" id="GO:0009166">
    <property type="term" value="P:nucleotide catabolic process"/>
    <property type="evidence" value="ECO:0007669"/>
    <property type="project" value="InterPro"/>
</dbReference>
<gene>
    <name evidence="2" type="ORF">METZ01_LOCUS36531</name>
</gene>
<dbReference type="GO" id="GO:0016788">
    <property type="term" value="F:hydrolase activity, acting on ester bonds"/>
    <property type="evidence" value="ECO:0007669"/>
    <property type="project" value="InterPro"/>
</dbReference>
<dbReference type="PROSITE" id="PS00786">
    <property type="entry name" value="5_NUCLEOTIDASE_2"/>
    <property type="match status" value="1"/>
</dbReference>
<protein>
    <recommendedName>
        <fullName evidence="1">Calcineurin-like phosphoesterase domain-containing protein</fullName>
    </recommendedName>
</protein>
<evidence type="ECO:0000259" key="1">
    <source>
        <dbReference type="Pfam" id="PF00149"/>
    </source>
</evidence>
<dbReference type="Pfam" id="PF00149">
    <property type="entry name" value="Metallophos"/>
    <property type="match status" value="1"/>
</dbReference>
<dbReference type="PANTHER" id="PTHR11575:SF24">
    <property type="entry name" value="5'-NUCLEOTIDASE"/>
    <property type="match status" value="1"/>
</dbReference>
<dbReference type="InterPro" id="IPR004843">
    <property type="entry name" value="Calcineurin-like_PHP"/>
</dbReference>
<accession>A0A381R1E1</accession>
<dbReference type="Gene3D" id="3.60.21.10">
    <property type="match status" value="1"/>
</dbReference>
<dbReference type="InterPro" id="IPR006146">
    <property type="entry name" value="5'-Nucleotdase_CS"/>
</dbReference>
<dbReference type="InterPro" id="IPR029052">
    <property type="entry name" value="Metallo-depent_PP-like"/>
</dbReference>
<feature type="domain" description="Calcineurin-like phosphoesterase" evidence="1">
    <location>
        <begin position="19"/>
        <end position="237"/>
    </location>
</feature>
<dbReference type="InterPro" id="IPR006179">
    <property type="entry name" value="5_nucleotidase/apyrase"/>
</dbReference>
<sequence length="286" mass="32196">MTFPLISFEKIKFNSKKITILHTNDVHSHIDPFPSNDPINPNGGGVIARAKMINAFKKENPNTLVLDAGDIFQGTPYYNFFEGEIELKLMSKMGYNASTLGNHEFDNGITKLSKSLKYANFSLLNSNYTLKNTPLEDKIKNYEIFVLDGIRIGVFGIGIKLEGLVDKKLYSGIEYLDPIEISQDVTYKLKNEFKCDIIICLSHLGFNRGYNDGIMCDLILAEKTKDIDLIIGGHSHTFMKNPVKLKNLIGEEVMINQVGCFGINLGKIDFYLSEDNIKEKSSSFKI</sequence>
<proteinExistence type="predicted"/>
<dbReference type="GO" id="GO:0046872">
    <property type="term" value="F:metal ion binding"/>
    <property type="evidence" value="ECO:0007669"/>
    <property type="project" value="InterPro"/>
</dbReference>
<dbReference type="AlphaFoldDB" id="A0A381R1E1"/>
<evidence type="ECO:0000313" key="2">
    <source>
        <dbReference type="EMBL" id="SUZ83677.1"/>
    </source>
</evidence>
<name>A0A381R1E1_9ZZZZ</name>
<dbReference type="SUPFAM" id="SSF56300">
    <property type="entry name" value="Metallo-dependent phosphatases"/>
    <property type="match status" value="1"/>
</dbReference>
<dbReference type="CDD" id="cd00845">
    <property type="entry name" value="MPP_UshA_N_like"/>
    <property type="match status" value="1"/>
</dbReference>
<dbReference type="PRINTS" id="PR01607">
    <property type="entry name" value="APYRASEFAMLY"/>
</dbReference>
<dbReference type="GO" id="GO:0000166">
    <property type="term" value="F:nucleotide binding"/>
    <property type="evidence" value="ECO:0007669"/>
    <property type="project" value="InterPro"/>
</dbReference>
<reference evidence="2" key="1">
    <citation type="submission" date="2018-05" db="EMBL/GenBank/DDBJ databases">
        <authorList>
            <person name="Lanie J.A."/>
            <person name="Ng W.-L."/>
            <person name="Kazmierczak K.M."/>
            <person name="Andrzejewski T.M."/>
            <person name="Davidsen T.M."/>
            <person name="Wayne K.J."/>
            <person name="Tettelin H."/>
            <person name="Glass J.I."/>
            <person name="Rusch D."/>
            <person name="Podicherti R."/>
            <person name="Tsui H.-C.T."/>
            <person name="Winkler M.E."/>
        </authorList>
    </citation>
    <scope>NUCLEOTIDE SEQUENCE</scope>
</reference>
<dbReference type="EMBL" id="UINC01001561">
    <property type="protein sequence ID" value="SUZ83677.1"/>
    <property type="molecule type" value="Genomic_DNA"/>
</dbReference>
<organism evidence="2">
    <name type="scientific">marine metagenome</name>
    <dbReference type="NCBI Taxonomy" id="408172"/>
    <lineage>
        <taxon>unclassified sequences</taxon>
        <taxon>metagenomes</taxon>
        <taxon>ecological metagenomes</taxon>
    </lineage>
</organism>